<keyword evidence="11" id="KW-1185">Reference proteome</keyword>
<name>A0A8U0W7Q4_9MUSC</name>
<dbReference type="InterPro" id="IPR051170">
    <property type="entry name" value="Neural/epithelial_adhesion"/>
</dbReference>
<keyword evidence="5" id="KW-0472">Membrane</keyword>
<dbReference type="FunFam" id="2.60.40.10:FF:000376">
    <property type="entry name" value="CLUMA_CG000981, isoform A"/>
    <property type="match status" value="1"/>
</dbReference>
<dbReference type="Pfam" id="PF13927">
    <property type="entry name" value="Ig_3"/>
    <property type="match status" value="1"/>
</dbReference>
<feature type="domain" description="Ig-like" evidence="10">
    <location>
        <begin position="244"/>
        <end position="334"/>
    </location>
</feature>
<dbReference type="GO" id="GO:0005886">
    <property type="term" value="C:plasma membrane"/>
    <property type="evidence" value="ECO:0007669"/>
    <property type="project" value="UniProtKB-SubCell"/>
</dbReference>
<evidence type="ECO:0000256" key="7">
    <source>
        <dbReference type="ARBA" id="ARBA00023180"/>
    </source>
</evidence>
<evidence type="ECO:0000256" key="3">
    <source>
        <dbReference type="ARBA" id="ARBA00022729"/>
    </source>
</evidence>
<comment type="subcellular location">
    <subcellularLocation>
        <location evidence="1">Cell membrane</location>
    </subcellularLocation>
</comment>
<sequence length="479" mass="53168">MIFLVTIMQVLLIAFNLFPSRFTNRKVLFLVYLTNLVTHVMMNEPRFAQPIPNVTVAVGRDANLPCVVEHLGGYKVAWIHIDRQMILTIHRHVISRIPRYSITYDNANTWLLHVNQAHQDDRGYYMCQVNTNPMISQVGYLQVVVPPNILDIESTPSSVAVRENQNINMTCRADGFPTPKIIWRREDGEEIAVEKKKKVLVYDGEVLPLTKVSRNEMGAYLCIATNGVPPSVSKRIILDVEFSPMIWVPNQLVGAPAGTDVTIDCHTEAHPKAIIYWVYNSVMVLPSKKYKTDYAENSYRAHMKLTIRNLQYGDFGNYRCISKNSLGETEGSIRVYEIPLPSTPSKQVTHSTVETRESNMILGTRNDSVKGLQTDMYGTKNEIFTGSGVAGIPSSSSMSSSSSSHASTASVASIAGNGLSAFGSVGNAIDRKGSLAIGKSMFYTEHPPNELGSSAFPLRQPTNFLPIFVFIFLLLGSLL</sequence>
<protein>
    <submittedName>
        <fullName evidence="12">Lachesin</fullName>
    </submittedName>
</protein>
<dbReference type="AlphaFoldDB" id="A0A8U0W7Q4"/>
<keyword evidence="8" id="KW-0393">Immunoglobulin domain</keyword>
<dbReference type="PROSITE" id="PS50835">
    <property type="entry name" value="IG_LIKE"/>
    <property type="match status" value="3"/>
</dbReference>
<evidence type="ECO:0000256" key="6">
    <source>
        <dbReference type="ARBA" id="ARBA00023157"/>
    </source>
</evidence>
<dbReference type="InterPro" id="IPR036179">
    <property type="entry name" value="Ig-like_dom_sf"/>
</dbReference>
<dbReference type="InterPro" id="IPR003598">
    <property type="entry name" value="Ig_sub2"/>
</dbReference>
<dbReference type="PANTHER" id="PTHR12231">
    <property type="entry name" value="CTX-RELATED TYPE I TRANSMEMBRANE PROTEIN"/>
    <property type="match status" value="1"/>
</dbReference>
<accession>A0A8U0W7Q4</accession>
<keyword evidence="2" id="KW-1003">Cell membrane</keyword>
<dbReference type="KEGG" id="gfs:119632411"/>
<dbReference type="InterPro" id="IPR003599">
    <property type="entry name" value="Ig_sub"/>
</dbReference>
<dbReference type="InterPro" id="IPR007110">
    <property type="entry name" value="Ig-like_dom"/>
</dbReference>
<evidence type="ECO:0000259" key="10">
    <source>
        <dbReference type="PROSITE" id="PS50835"/>
    </source>
</evidence>
<dbReference type="InterPro" id="IPR013098">
    <property type="entry name" value="Ig_I-set"/>
</dbReference>
<dbReference type="PANTHER" id="PTHR12231:SF247">
    <property type="entry name" value="DPR-INTERACTING PROTEIN DELTA, ISOFORM D"/>
    <property type="match status" value="1"/>
</dbReference>
<dbReference type="SMART" id="SM00408">
    <property type="entry name" value="IGc2"/>
    <property type="match status" value="3"/>
</dbReference>
<dbReference type="Proteomes" id="UP000092443">
    <property type="component" value="Unplaced"/>
</dbReference>
<dbReference type="FunFam" id="2.60.40.10:FF:000328">
    <property type="entry name" value="CLUMA_CG000981, isoform A"/>
    <property type="match status" value="1"/>
</dbReference>
<feature type="domain" description="Ig-like" evidence="10">
    <location>
        <begin position="45"/>
        <end position="130"/>
    </location>
</feature>
<evidence type="ECO:0000256" key="9">
    <source>
        <dbReference type="SAM" id="SignalP"/>
    </source>
</evidence>
<dbReference type="SUPFAM" id="SSF48726">
    <property type="entry name" value="Immunoglobulin"/>
    <property type="match status" value="3"/>
</dbReference>
<keyword evidence="7" id="KW-0325">Glycoprotein</keyword>
<keyword evidence="3 9" id="KW-0732">Signal</keyword>
<keyword evidence="4" id="KW-0677">Repeat</keyword>
<evidence type="ECO:0000256" key="8">
    <source>
        <dbReference type="ARBA" id="ARBA00023319"/>
    </source>
</evidence>
<feature type="signal peptide" evidence="9">
    <location>
        <begin position="1"/>
        <end position="22"/>
    </location>
</feature>
<dbReference type="Pfam" id="PF07679">
    <property type="entry name" value="I-set"/>
    <property type="match status" value="2"/>
</dbReference>
<feature type="chain" id="PRO_5035896469" evidence="9">
    <location>
        <begin position="23"/>
        <end position="479"/>
    </location>
</feature>
<gene>
    <name evidence="12" type="primary">LOC119632411</name>
</gene>
<evidence type="ECO:0000313" key="11">
    <source>
        <dbReference type="Proteomes" id="UP000092443"/>
    </source>
</evidence>
<evidence type="ECO:0000256" key="4">
    <source>
        <dbReference type="ARBA" id="ARBA00022737"/>
    </source>
</evidence>
<dbReference type="SMART" id="SM00409">
    <property type="entry name" value="IG"/>
    <property type="match status" value="3"/>
</dbReference>
<proteinExistence type="predicted"/>
<evidence type="ECO:0000256" key="1">
    <source>
        <dbReference type="ARBA" id="ARBA00004236"/>
    </source>
</evidence>
<dbReference type="GO" id="GO:0043005">
    <property type="term" value="C:neuron projection"/>
    <property type="evidence" value="ECO:0007669"/>
    <property type="project" value="TreeGrafter"/>
</dbReference>
<reference evidence="12" key="1">
    <citation type="submission" date="2025-08" db="UniProtKB">
        <authorList>
            <consortium name="RefSeq"/>
        </authorList>
    </citation>
    <scope>IDENTIFICATION</scope>
    <source>
        <tissue evidence="12">Whole body pupa</tissue>
    </source>
</reference>
<evidence type="ECO:0000256" key="2">
    <source>
        <dbReference type="ARBA" id="ARBA00022475"/>
    </source>
</evidence>
<dbReference type="FunFam" id="2.60.40.10:FF:000392">
    <property type="entry name" value="CLUMA_CG000981, isoform A"/>
    <property type="match status" value="1"/>
</dbReference>
<dbReference type="GeneID" id="119632411"/>
<keyword evidence="6" id="KW-1015">Disulfide bond</keyword>
<feature type="domain" description="Ig-like" evidence="10">
    <location>
        <begin position="147"/>
        <end position="233"/>
    </location>
</feature>
<dbReference type="RefSeq" id="XP_037881232.1">
    <property type="nucleotide sequence ID" value="XM_038025304.1"/>
</dbReference>
<evidence type="ECO:0000256" key="5">
    <source>
        <dbReference type="ARBA" id="ARBA00023136"/>
    </source>
</evidence>
<organism evidence="11 12">
    <name type="scientific">Glossina fuscipes</name>
    <dbReference type="NCBI Taxonomy" id="7396"/>
    <lineage>
        <taxon>Eukaryota</taxon>
        <taxon>Metazoa</taxon>
        <taxon>Ecdysozoa</taxon>
        <taxon>Arthropoda</taxon>
        <taxon>Hexapoda</taxon>
        <taxon>Insecta</taxon>
        <taxon>Pterygota</taxon>
        <taxon>Neoptera</taxon>
        <taxon>Endopterygota</taxon>
        <taxon>Diptera</taxon>
        <taxon>Brachycera</taxon>
        <taxon>Muscomorpha</taxon>
        <taxon>Hippoboscoidea</taxon>
        <taxon>Glossinidae</taxon>
        <taxon>Glossina</taxon>
    </lineage>
</organism>
<evidence type="ECO:0000313" key="12">
    <source>
        <dbReference type="RefSeq" id="XP_037881232.1"/>
    </source>
</evidence>
<dbReference type="Gene3D" id="2.60.40.10">
    <property type="entry name" value="Immunoglobulins"/>
    <property type="match status" value="3"/>
</dbReference>
<dbReference type="InterPro" id="IPR013783">
    <property type="entry name" value="Ig-like_fold"/>
</dbReference>